<keyword evidence="1" id="KW-0813">Transport</keyword>
<dbReference type="PANTHER" id="PTHR34596:SF2">
    <property type="entry name" value="CHITOPORIN"/>
    <property type="match status" value="1"/>
</dbReference>
<organism evidence="3">
    <name type="scientific">Tanacetum cinerariifolium</name>
    <name type="common">Dalmatian daisy</name>
    <name type="synonym">Chrysanthemum cinerariifolium</name>
    <dbReference type="NCBI Taxonomy" id="118510"/>
    <lineage>
        <taxon>Eukaryota</taxon>
        <taxon>Viridiplantae</taxon>
        <taxon>Streptophyta</taxon>
        <taxon>Embryophyta</taxon>
        <taxon>Tracheophyta</taxon>
        <taxon>Spermatophyta</taxon>
        <taxon>Magnoliopsida</taxon>
        <taxon>eudicotyledons</taxon>
        <taxon>Gunneridae</taxon>
        <taxon>Pentapetalae</taxon>
        <taxon>asterids</taxon>
        <taxon>campanulids</taxon>
        <taxon>Asterales</taxon>
        <taxon>Asteraceae</taxon>
        <taxon>Asteroideae</taxon>
        <taxon>Anthemideae</taxon>
        <taxon>Anthemidinae</taxon>
        <taxon>Tanacetum</taxon>
    </lineage>
</organism>
<dbReference type="InterPro" id="IPR005318">
    <property type="entry name" value="OM_porin_bac"/>
</dbReference>
<dbReference type="Gene3D" id="2.40.160.10">
    <property type="entry name" value="Porin"/>
    <property type="match status" value="1"/>
</dbReference>
<dbReference type="AlphaFoldDB" id="A0A699UUL6"/>
<dbReference type="Pfam" id="PF03573">
    <property type="entry name" value="OprD"/>
    <property type="match status" value="1"/>
</dbReference>
<keyword evidence="2" id="KW-0732">Signal</keyword>
<comment type="caution">
    <text evidence="3">The sequence shown here is derived from an EMBL/GenBank/DDBJ whole genome shotgun (WGS) entry which is preliminary data.</text>
</comment>
<dbReference type="InterPro" id="IPR023614">
    <property type="entry name" value="Porin_dom_sf"/>
</dbReference>
<protein>
    <submittedName>
        <fullName evidence="3">Uncharacterized protein</fullName>
    </submittedName>
</protein>
<dbReference type="EMBL" id="BKCJ011358952">
    <property type="protein sequence ID" value="GFD25221.1"/>
    <property type="molecule type" value="Genomic_DNA"/>
</dbReference>
<dbReference type="GO" id="GO:0016020">
    <property type="term" value="C:membrane"/>
    <property type="evidence" value="ECO:0007669"/>
    <property type="project" value="InterPro"/>
</dbReference>
<evidence type="ECO:0000256" key="2">
    <source>
        <dbReference type="ARBA" id="ARBA00022729"/>
    </source>
</evidence>
<reference evidence="3" key="1">
    <citation type="journal article" date="2019" name="Sci. Rep.">
        <title>Draft genome of Tanacetum cinerariifolium, the natural source of mosquito coil.</title>
        <authorList>
            <person name="Yamashiro T."/>
            <person name="Shiraishi A."/>
            <person name="Satake H."/>
            <person name="Nakayama K."/>
        </authorList>
    </citation>
    <scope>NUCLEOTIDE SEQUENCE</scope>
</reference>
<feature type="non-terminal residue" evidence="3">
    <location>
        <position position="98"/>
    </location>
</feature>
<accession>A0A699UUL6</accession>
<proteinExistence type="predicted"/>
<dbReference type="PANTHER" id="PTHR34596">
    <property type="entry name" value="CHITOPORIN"/>
    <property type="match status" value="1"/>
</dbReference>
<sequence>MATQAGAAGFLEDSKATISSRTMYFENDLREGVRAQDQRETAEGLLFNFVSGYTPGTVGFGLDVQSMLGIHLGGGIDHHTATTSNSFFPTDTDGSSVD</sequence>
<gene>
    <name evidence="3" type="ORF">Tci_897190</name>
</gene>
<dbReference type="GO" id="GO:0015288">
    <property type="term" value="F:porin activity"/>
    <property type="evidence" value="ECO:0007669"/>
    <property type="project" value="TreeGrafter"/>
</dbReference>
<name>A0A699UUL6_TANCI</name>
<evidence type="ECO:0000256" key="1">
    <source>
        <dbReference type="ARBA" id="ARBA00022448"/>
    </source>
</evidence>
<evidence type="ECO:0000313" key="3">
    <source>
        <dbReference type="EMBL" id="GFD25221.1"/>
    </source>
</evidence>